<evidence type="ECO:0000313" key="13">
    <source>
        <dbReference type="EMBL" id="CAG99838.1"/>
    </source>
</evidence>
<dbReference type="PANTHER" id="PTHR31646">
    <property type="entry name" value="ALPHA-1,2-MANNOSYLTRANSFERASE MNN2"/>
    <property type="match status" value="1"/>
</dbReference>
<sequence length="638" mass="73452">MVFTTKRFQKVFKVVVAFALAVVVLNSIHVYLKSEIATNDYTSSLKEYTQQFIEEYEDTGSSYDDARQEASQQQGDKQGSQTNTNGDSNNKINGDKIKNNNNYYNENNNDGVVKDNVGASSTPSSKKKQVQGFYGQVFKYLKEFGPVGVNIATYNQKCSLNGDIGYRQENTDQWWKLTTEELNNCLQLSQEQRLMLKEAHSNYVHALSKLVLPKDTYSGDGIVTVGGGKFSMMAFLIIKTVRNFGTTLPVEVFIPPSDEGDDEFCNVLLPQYNAKCIYLSDAFPPDLIEKSDFKGYQFKSLAIIASSFKNLLLLDADNFPIKPLDGIFEEKSYKDTGLILWPDFWRRTTHPSYYSIANTPISSERIRNTMDDVTPPSVYTKDLKDLSDVPLHDLDGTIPDASTESGQLMINKLKHFPTVLLSLYYNVYGPSWYYSIFSQRSSGEGDKETFIAAAHFYDLPFYQVRSEPRVDGYHRHNNEGFRGVCMLQHDFAQDYKRYRQAQNEIGTKYTNEPDDYDPKYNYQENYLGKYFTNDPVDVMFVHSHLPKFDPVELALSQDLIQDGKHIRSYRNLKRMNGYDLELEVFKTFKEYVCDKRVHFKYFEKAVKLESNWGIICNYVNERLVYLIESHSEAMEGRF</sequence>
<evidence type="ECO:0000256" key="5">
    <source>
        <dbReference type="ARBA" id="ARBA00022692"/>
    </source>
</evidence>
<dbReference type="GO" id="GO:0000139">
    <property type="term" value="C:Golgi membrane"/>
    <property type="evidence" value="ECO:0007669"/>
    <property type="project" value="UniProtKB-SubCell"/>
</dbReference>
<feature type="region of interest" description="Disordered" evidence="11">
    <location>
        <begin position="59"/>
        <end position="126"/>
    </location>
</feature>
<reference evidence="13 14" key="1">
    <citation type="journal article" date="2004" name="Nature">
        <title>Genome evolution in yeasts.</title>
        <authorList>
            <consortium name="Genolevures"/>
            <person name="Dujon B."/>
            <person name="Sherman D."/>
            <person name="Fischer G."/>
            <person name="Durrens P."/>
            <person name="Casaregola S."/>
            <person name="Lafontaine I."/>
            <person name="de Montigny J."/>
            <person name="Marck C."/>
            <person name="Neuveglise C."/>
            <person name="Talla E."/>
            <person name="Goffard N."/>
            <person name="Frangeul L."/>
            <person name="Aigle M."/>
            <person name="Anthouard V."/>
            <person name="Babour A."/>
            <person name="Barbe V."/>
            <person name="Barnay S."/>
            <person name="Blanchin S."/>
            <person name="Beckerich J.M."/>
            <person name="Beyne E."/>
            <person name="Bleykasten C."/>
            <person name="Boisrame A."/>
            <person name="Boyer J."/>
            <person name="Cattolico L."/>
            <person name="Confanioleri F."/>
            <person name="de Daruvar A."/>
            <person name="Despons L."/>
            <person name="Fabre E."/>
            <person name="Fairhead C."/>
            <person name="Ferry-Dumazet H."/>
            <person name="Groppi A."/>
            <person name="Hantraye F."/>
            <person name="Hennequin C."/>
            <person name="Jauniaux N."/>
            <person name="Joyet P."/>
            <person name="Kachouri R."/>
            <person name="Kerrest A."/>
            <person name="Koszul R."/>
            <person name="Lemaire M."/>
            <person name="Lesur I."/>
            <person name="Ma L."/>
            <person name="Muller H."/>
            <person name="Nicaud J.M."/>
            <person name="Nikolski M."/>
            <person name="Oztas S."/>
            <person name="Ozier-Kalogeropoulos O."/>
            <person name="Pellenz S."/>
            <person name="Potier S."/>
            <person name="Richard G.F."/>
            <person name="Straub M.L."/>
            <person name="Suleau A."/>
            <person name="Swennene D."/>
            <person name="Tekaia F."/>
            <person name="Wesolowski-Louvel M."/>
            <person name="Westhof E."/>
            <person name="Wirth B."/>
            <person name="Zeniou-Meyer M."/>
            <person name="Zivanovic I."/>
            <person name="Bolotin-Fukuhara M."/>
            <person name="Thierry A."/>
            <person name="Bouchier C."/>
            <person name="Caudron B."/>
            <person name="Scarpelli C."/>
            <person name="Gaillardin C."/>
            <person name="Weissenbach J."/>
            <person name="Wincker P."/>
            <person name="Souciet J.L."/>
        </authorList>
    </citation>
    <scope>NUCLEOTIDE SEQUENCE [LARGE SCALE GENOMIC DNA]</scope>
    <source>
        <strain evidence="14">ATCC 8585 / CBS 2359 / DSM 70799 / NBRC 1267 / NRRL Y-1140 / WM37</strain>
    </source>
</reference>
<dbReference type="GO" id="GO:0000026">
    <property type="term" value="F:alpha-1,2-mannosyltransferase activity"/>
    <property type="evidence" value="ECO:0007669"/>
    <property type="project" value="UniProtKB-ARBA"/>
</dbReference>
<evidence type="ECO:0000256" key="9">
    <source>
        <dbReference type="ARBA" id="ARBA00023136"/>
    </source>
</evidence>
<name>Q6CMT8_KLULA</name>
<keyword evidence="14" id="KW-1185">Reference proteome</keyword>
<evidence type="ECO:0000256" key="1">
    <source>
        <dbReference type="ARBA" id="ARBA00004323"/>
    </source>
</evidence>
<evidence type="ECO:0000256" key="2">
    <source>
        <dbReference type="ARBA" id="ARBA00004922"/>
    </source>
</evidence>
<comment type="subcellular location">
    <subcellularLocation>
        <location evidence="1">Golgi apparatus membrane</location>
        <topology evidence="1">Single-pass type II membrane protein</topology>
    </subcellularLocation>
</comment>
<dbReference type="FunCoup" id="Q6CMT8">
    <property type="interactions" value="77"/>
</dbReference>
<feature type="compositionally biased region" description="Polar residues" evidence="11">
    <location>
        <begin position="69"/>
        <end position="88"/>
    </location>
</feature>
<evidence type="ECO:0000256" key="11">
    <source>
        <dbReference type="SAM" id="MobiDB-lite"/>
    </source>
</evidence>
<dbReference type="EMBL" id="CR382125">
    <property type="protein sequence ID" value="CAG99838.1"/>
    <property type="molecule type" value="Genomic_DNA"/>
</dbReference>
<feature type="transmembrane region" description="Helical" evidence="12">
    <location>
        <begin position="12"/>
        <end position="32"/>
    </location>
</feature>
<dbReference type="STRING" id="284590.Q6CMT8"/>
<organism evidence="13 14">
    <name type="scientific">Kluyveromyces lactis (strain ATCC 8585 / CBS 2359 / DSM 70799 / NBRC 1267 / NRRL Y-1140 / WM37)</name>
    <name type="common">Yeast</name>
    <name type="synonym">Candida sphaerica</name>
    <dbReference type="NCBI Taxonomy" id="284590"/>
    <lineage>
        <taxon>Eukaryota</taxon>
        <taxon>Fungi</taxon>
        <taxon>Dikarya</taxon>
        <taxon>Ascomycota</taxon>
        <taxon>Saccharomycotina</taxon>
        <taxon>Saccharomycetes</taxon>
        <taxon>Saccharomycetales</taxon>
        <taxon>Saccharomycetaceae</taxon>
        <taxon>Kluyveromyces</taxon>
    </lineage>
</organism>
<keyword evidence="4" id="KW-0808">Transferase</keyword>
<comment type="pathway">
    <text evidence="2">Protein modification; protein glycosylation.</text>
</comment>
<evidence type="ECO:0000256" key="3">
    <source>
        <dbReference type="ARBA" id="ARBA00009105"/>
    </source>
</evidence>
<feature type="compositionally biased region" description="Low complexity" evidence="11">
    <location>
        <begin position="99"/>
        <end position="118"/>
    </location>
</feature>
<dbReference type="HOGENOM" id="CLU_013298_1_1_1"/>
<evidence type="ECO:0000256" key="8">
    <source>
        <dbReference type="ARBA" id="ARBA00023034"/>
    </source>
</evidence>
<evidence type="ECO:0000256" key="12">
    <source>
        <dbReference type="SAM" id="Phobius"/>
    </source>
</evidence>
<dbReference type="KEGG" id="kla:KLLA0_E17755g"/>
<dbReference type="AlphaFoldDB" id="Q6CMT8"/>
<keyword evidence="9 12" id="KW-0472">Membrane</keyword>
<evidence type="ECO:0000256" key="7">
    <source>
        <dbReference type="ARBA" id="ARBA00022989"/>
    </source>
</evidence>
<dbReference type="eggNOG" id="ENOG502QQ16">
    <property type="taxonomic scope" value="Eukaryota"/>
</dbReference>
<keyword evidence="7 12" id="KW-1133">Transmembrane helix</keyword>
<gene>
    <name evidence="13" type="ORF">KLLA0_E17755g</name>
</gene>
<dbReference type="InParanoid" id="Q6CMT8"/>
<keyword evidence="6" id="KW-0735">Signal-anchor</keyword>
<keyword evidence="5 12" id="KW-0812">Transmembrane</keyword>
<evidence type="ECO:0000256" key="10">
    <source>
        <dbReference type="ARBA" id="ARBA00023180"/>
    </source>
</evidence>
<evidence type="ECO:0000256" key="6">
    <source>
        <dbReference type="ARBA" id="ARBA00022968"/>
    </source>
</evidence>
<dbReference type="Proteomes" id="UP000000598">
    <property type="component" value="Chromosome E"/>
</dbReference>
<dbReference type="PaxDb" id="284590-Q6CMT8"/>
<keyword evidence="8" id="KW-0333">Golgi apparatus</keyword>
<evidence type="ECO:0000313" key="14">
    <source>
        <dbReference type="Proteomes" id="UP000000598"/>
    </source>
</evidence>
<dbReference type="FunFam" id="3.90.550.10:FF:000177">
    <property type="entry name" value="MNN5p Alpha-1,2-mannosyltransferase"/>
    <property type="match status" value="1"/>
</dbReference>
<protein>
    <submittedName>
        <fullName evidence="13">KLLA0E17755p</fullName>
    </submittedName>
</protein>
<dbReference type="SUPFAM" id="SSF53448">
    <property type="entry name" value="Nucleotide-diphospho-sugar transferases"/>
    <property type="match status" value="1"/>
</dbReference>
<dbReference type="Pfam" id="PF11051">
    <property type="entry name" value="Mannosyl_trans3"/>
    <property type="match status" value="1"/>
</dbReference>
<dbReference type="InterPro" id="IPR022751">
    <property type="entry name" value="Alpha_mannosyltransferase"/>
</dbReference>
<evidence type="ECO:0000256" key="4">
    <source>
        <dbReference type="ARBA" id="ARBA00022679"/>
    </source>
</evidence>
<keyword evidence="10" id="KW-0325">Glycoprotein</keyword>
<proteinExistence type="inferred from homology"/>
<dbReference type="PANTHER" id="PTHR31646:SF1">
    <property type="entry name" value="ALPHA-1,2-MANNOSYLTRANSFERASE MNN2"/>
    <property type="match status" value="1"/>
</dbReference>
<dbReference type="GO" id="GO:0046354">
    <property type="term" value="P:mannan biosynthetic process"/>
    <property type="evidence" value="ECO:0007669"/>
    <property type="project" value="TreeGrafter"/>
</dbReference>
<dbReference type="InterPro" id="IPR029044">
    <property type="entry name" value="Nucleotide-diphossugar_trans"/>
</dbReference>
<dbReference type="CAZy" id="GT71">
    <property type="family name" value="Glycosyltransferase Family 71"/>
</dbReference>
<accession>Q6CMT8</accession>
<comment type="similarity">
    <text evidence="3">Belongs to the MNN1/MNT family.</text>
</comment>
<dbReference type="OMA" id="KGYQYKA"/>